<dbReference type="PANTHER" id="PTHR23501">
    <property type="entry name" value="MAJOR FACILITATOR SUPERFAMILY"/>
    <property type="match status" value="1"/>
</dbReference>
<dbReference type="FunFam" id="1.20.1720.10:FF:000004">
    <property type="entry name" value="EmrB/QacA family drug resistance transporter"/>
    <property type="match status" value="1"/>
</dbReference>
<feature type="transmembrane region" description="Helical" evidence="8">
    <location>
        <begin position="113"/>
        <end position="132"/>
    </location>
</feature>
<reference evidence="10 11" key="1">
    <citation type="submission" date="2016-08" db="EMBL/GenBank/DDBJ databases">
        <title>A Parts List for Fungal Cellulosomes Revealed by Comparative Genomics.</title>
        <authorList>
            <consortium name="DOE Joint Genome Institute"/>
            <person name="Haitjema C.H."/>
            <person name="Gilmore S.P."/>
            <person name="Henske J.K."/>
            <person name="Solomon K.V."/>
            <person name="De Groot R."/>
            <person name="Kuo A."/>
            <person name="Mondo S.J."/>
            <person name="Salamov A.A."/>
            <person name="Labutti K."/>
            <person name="Zhao Z."/>
            <person name="Chiniquy J."/>
            <person name="Barry K."/>
            <person name="Brewer H.M."/>
            <person name="Purvine S.O."/>
            <person name="Wright A.T."/>
            <person name="Boxma B."/>
            <person name="Van Alen T."/>
            <person name="Hackstein J.H."/>
            <person name="Baker S.E."/>
            <person name="Grigoriev I.V."/>
            <person name="O'Malley M.A."/>
        </authorList>
    </citation>
    <scope>NUCLEOTIDE SEQUENCE [LARGE SCALE GENOMIC DNA]</scope>
    <source>
        <strain evidence="10 11">G1</strain>
    </source>
</reference>
<evidence type="ECO:0000256" key="6">
    <source>
        <dbReference type="ARBA" id="ARBA00023136"/>
    </source>
</evidence>
<feature type="transmembrane region" description="Helical" evidence="8">
    <location>
        <begin position="144"/>
        <end position="163"/>
    </location>
</feature>
<dbReference type="SUPFAM" id="SSF103473">
    <property type="entry name" value="MFS general substrate transporter"/>
    <property type="match status" value="1"/>
</dbReference>
<dbReference type="PROSITE" id="PS50850">
    <property type="entry name" value="MFS"/>
    <property type="match status" value="1"/>
</dbReference>
<dbReference type="Gene3D" id="1.20.1720.10">
    <property type="entry name" value="Multidrug resistance protein D"/>
    <property type="match status" value="1"/>
</dbReference>
<dbReference type="PANTHER" id="PTHR23501:SF191">
    <property type="entry name" value="VACUOLAR BASIC AMINO ACID TRANSPORTER 4"/>
    <property type="match status" value="1"/>
</dbReference>
<evidence type="ECO:0000256" key="4">
    <source>
        <dbReference type="ARBA" id="ARBA00022692"/>
    </source>
</evidence>
<name>A0A1Y2EZR6_9FUNG</name>
<organism evidence="10 11">
    <name type="scientific">Neocallimastix californiae</name>
    <dbReference type="NCBI Taxonomy" id="1754190"/>
    <lineage>
        <taxon>Eukaryota</taxon>
        <taxon>Fungi</taxon>
        <taxon>Fungi incertae sedis</taxon>
        <taxon>Chytridiomycota</taxon>
        <taxon>Chytridiomycota incertae sedis</taxon>
        <taxon>Neocallimastigomycetes</taxon>
        <taxon>Neocallimastigales</taxon>
        <taxon>Neocallimastigaceae</taxon>
        <taxon>Neocallimastix</taxon>
    </lineage>
</organism>
<feature type="transmembrane region" description="Helical" evidence="8">
    <location>
        <begin position="404"/>
        <end position="423"/>
    </location>
</feature>
<dbReference type="Proteomes" id="UP000193920">
    <property type="component" value="Unassembled WGS sequence"/>
</dbReference>
<evidence type="ECO:0000259" key="9">
    <source>
        <dbReference type="PROSITE" id="PS50850"/>
    </source>
</evidence>
<protein>
    <submittedName>
        <fullName evidence="10">MFS general substrate transporter</fullName>
    </submittedName>
</protein>
<dbReference type="OrthoDB" id="2147446at2759"/>
<feature type="transmembrane region" description="Helical" evidence="8">
    <location>
        <begin position="533"/>
        <end position="553"/>
    </location>
</feature>
<dbReference type="PRINTS" id="PR01036">
    <property type="entry name" value="TCRTETB"/>
</dbReference>
<dbReference type="Gene3D" id="1.20.1250.20">
    <property type="entry name" value="MFS general substrate transporter like domains"/>
    <property type="match status" value="1"/>
</dbReference>
<feature type="compositionally biased region" description="Polar residues" evidence="7">
    <location>
        <begin position="561"/>
        <end position="575"/>
    </location>
</feature>
<feature type="transmembrane region" description="Helical" evidence="8">
    <location>
        <begin position="202"/>
        <end position="220"/>
    </location>
</feature>
<keyword evidence="6 8" id="KW-0472">Membrane</keyword>
<evidence type="ECO:0000313" key="11">
    <source>
        <dbReference type="Proteomes" id="UP000193920"/>
    </source>
</evidence>
<accession>A0A1Y2EZR6</accession>
<dbReference type="InterPro" id="IPR036259">
    <property type="entry name" value="MFS_trans_sf"/>
</dbReference>
<feature type="transmembrane region" description="Helical" evidence="8">
    <location>
        <begin position="232"/>
        <end position="254"/>
    </location>
</feature>
<comment type="subcellular location">
    <subcellularLocation>
        <location evidence="1">Cell membrane</location>
        <topology evidence="1">Multi-pass membrane protein</topology>
    </subcellularLocation>
</comment>
<keyword evidence="2" id="KW-0813">Transport</keyword>
<evidence type="ECO:0000256" key="8">
    <source>
        <dbReference type="SAM" id="Phobius"/>
    </source>
</evidence>
<feature type="domain" description="Major facilitator superfamily (MFS) profile" evidence="9">
    <location>
        <begin position="79"/>
        <end position="555"/>
    </location>
</feature>
<feature type="region of interest" description="Disordered" evidence="7">
    <location>
        <begin position="559"/>
        <end position="609"/>
    </location>
</feature>
<dbReference type="CDD" id="cd17502">
    <property type="entry name" value="MFS_Azr1_MDR_like"/>
    <property type="match status" value="1"/>
</dbReference>
<keyword evidence="5 8" id="KW-1133">Transmembrane helix</keyword>
<comment type="caution">
    <text evidence="10">The sequence shown here is derived from an EMBL/GenBank/DDBJ whole genome shotgun (WGS) entry which is preliminary data.</text>
</comment>
<gene>
    <name evidence="10" type="ORF">LY90DRAFT_698624</name>
</gene>
<keyword evidence="11" id="KW-1185">Reference proteome</keyword>
<proteinExistence type="predicted"/>
<dbReference type="NCBIfam" id="TIGR00711">
    <property type="entry name" value="efflux_EmrB"/>
    <property type="match status" value="1"/>
</dbReference>
<sequence length="609" mass="66846">MSNTGINHKDSQDTLGNSNDAVVVDITDKTINELNNSNKDEIKNIKDVNLKDMKEVKKLDENDEAYVSYEVTGGKLYAITFALSIVCLLSSLDMTVVSTALPTIAKEFEDISGYTWVITSYMLSSTAFQPMYGKMADIFGRRACMIFALIIFIVSSVLCGISNSMDMLIIFRGIQGIGGGGLMSLCMIIIADIVPIRKRGQYMGILGAVFSFSTVIGPLVGGLCTDHISWRWAFYINVPLAVIAFIIIVMYVKIPTNEEDMRKKLLRIDYAGTVVLIFGVICLLLALEWGGVDYEWSSWQIILLFVLFAIFLVIFVIIELKFAKEPIIPPEIFKVRNIDCMIVAVTLIGFAFMGSCTFIPLYFQMVQGKNATISGLMLTPLSIIVTILSIGSGAFIGKYGRVNWLFFFGFILSAASGYVYSLFDVETGVVAQLLIIAFGGLGSGLTRQNMFLVAQDSSPKAILASTTAVVSFFQVIGGIVGIAIFNTILNNRVPSNLHKLDPTIPADSVNMKLINTYGYNGLKAYNDGLRTNFLIIIPCSLIALVACLCTKNVRLNHKPQKSTNNVNESNTSIDTVQPEMKSVDSENKVNDNSTVVDVVEDENSIPKRS</sequence>
<dbReference type="GO" id="GO:0022857">
    <property type="term" value="F:transmembrane transporter activity"/>
    <property type="evidence" value="ECO:0007669"/>
    <property type="project" value="InterPro"/>
</dbReference>
<dbReference type="InterPro" id="IPR011701">
    <property type="entry name" value="MFS"/>
</dbReference>
<feature type="transmembrane region" description="Helical" evidence="8">
    <location>
        <begin position="341"/>
        <end position="363"/>
    </location>
</feature>
<keyword evidence="4 8" id="KW-0812">Transmembrane</keyword>
<evidence type="ECO:0000256" key="2">
    <source>
        <dbReference type="ARBA" id="ARBA00022448"/>
    </source>
</evidence>
<dbReference type="InterPro" id="IPR020846">
    <property type="entry name" value="MFS_dom"/>
</dbReference>
<feature type="transmembrane region" description="Helical" evidence="8">
    <location>
        <begin position="299"/>
        <end position="320"/>
    </location>
</feature>
<dbReference type="STRING" id="1754190.A0A1Y2EZR6"/>
<feature type="transmembrane region" description="Helical" evidence="8">
    <location>
        <begin position="169"/>
        <end position="190"/>
    </location>
</feature>
<dbReference type="GO" id="GO:0005886">
    <property type="term" value="C:plasma membrane"/>
    <property type="evidence" value="ECO:0007669"/>
    <property type="project" value="UniProtKB-SubCell"/>
</dbReference>
<evidence type="ECO:0000256" key="7">
    <source>
        <dbReference type="SAM" id="MobiDB-lite"/>
    </source>
</evidence>
<evidence type="ECO:0000256" key="1">
    <source>
        <dbReference type="ARBA" id="ARBA00004651"/>
    </source>
</evidence>
<feature type="transmembrane region" description="Helical" evidence="8">
    <location>
        <begin position="266"/>
        <end position="287"/>
    </location>
</feature>
<evidence type="ECO:0000313" key="10">
    <source>
        <dbReference type="EMBL" id="ORY77122.1"/>
    </source>
</evidence>
<feature type="transmembrane region" description="Helical" evidence="8">
    <location>
        <begin position="76"/>
        <end position="101"/>
    </location>
</feature>
<dbReference type="Pfam" id="PF07690">
    <property type="entry name" value="MFS_1"/>
    <property type="match status" value="1"/>
</dbReference>
<dbReference type="InterPro" id="IPR004638">
    <property type="entry name" value="EmrB-like"/>
</dbReference>
<evidence type="ECO:0000256" key="5">
    <source>
        <dbReference type="ARBA" id="ARBA00022989"/>
    </source>
</evidence>
<feature type="transmembrane region" description="Helical" evidence="8">
    <location>
        <begin position="467"/>
        <end position="489"/>
    </location>
</feature>
<feature type="transmembrane region" description="Helical" evidence="8">
    <location>
        <begin position="429"/>
        <end position="446"/>
    </location>
</feature>
<feature type="transmembrane region" description="Helical" evidence="8">
    <location>
        <begin position="375"/>
        <end position="397"/>
    </location>
</feature>
<dbReference type="AlphaFoldDB" id="A0A1Y2EZR6"/>
<dbReference type="EMBL" id="MCOG01000020">
    <property type="protein sequence ID" value="ORY77122.1"/>
    <property type="molecule type" value="Genomic_DNA"/>
</dbReference>
<keyword evidence="3" id="KW-1003">Cell membrane</keyword>
<evidence type="ECO:0000256" key="3">
    <source>
        <dbReference type="ARBA" id="ARBA00022475"/>
    </source>
</evidence>